<protein>
    <submittedName>
        <fullName evidence="3">DUF4430 domain-containing protein</fullName>
    </submittedName>
</protein>
<evidence type="ECO:0000259" key="2">
    <source>
        <dbReference type="Pfam" id="PF14478"/>
    </source>
</evidence>
<keyword evidence="4" id="KW-1185">Reference proteome</keyword>
<accession>A0ABX2DSD0</accession>
<proteinExistence type="predicted"/>
<comment type="caution">
    <text evidence="3">The sequence shown here is derived from an EMBL/GenBank/DDBJ whole genome shotgun (WGS) entry which is preliminary data.</text>
</comment>
<feature type="compositionally biased region" description="Low complexity" evidence="1">
    <location>
        <begin position="1"/>
        <end position="16"/>
    </location>
</feature>
<dbReference type="EMBL" id="JABMKX010000010">
    <property type="protein sequence ID" value="NQX47497.1"/>
    <property type="molecule type" value="Genomic_DNA"/>
</dbReference>
<evidence type="ECO:0000256" key="1">
    <source>
        <dbReference type="SAM" id="MobiDB-lite"/>
    </source>
</evidence>
<evidence type="ECO:0000313" key="3">
    <source>
        <dbReference type="EMBL" id="NQX47497.1"/>
    </source>
</evidence>
<name>A0ABX2DSD0_9BACL</name>
<dbReference type="Pfam" id="PF14478">
    <property type="entry name" value="DUF4430"/>
    <property type="match status" value="1"/>
</dbReference>
<evidence type="ECO:0000313" key="4">
    <source>
        <dbReference type="Proteomes" id="UP000711047"/>
    </source>
</evidence>
<organism evidence="3 4">
    <name type="scientific">Paenibacillus tritici</name>
    <dbReference type="NCBI Taxonomy" id="1873425"/>
    <lineage>
        <taxon>Bacteria</taxon>
        <taxon>Bacillati</taxon>
        <taxon>Bacillota</taxon>
        <taxon>Bacilli</taxon>
        <taxon>Bacillales</taxon>
        <taxon>Paenibacillaceae</taxon>
        <taxon>Paenibacillus</taxon>
    </lineage>
</organism>
<feature type="compositionally biased region" description="Low complexity" evidence="1">
    <location>
        <begin position="26"/>
        <end position="56"/>
    </location>
</feature>
<gene>
    <name evidence="3" type="ORF">HQN87_19365</name>
</gene>
<feature type="compositionally biased region" description="Polar residues" evidence="1">
    <location>
        <begin position="118"/>
        <end position="130"/>
    </location>
</feature>
<feature type="domain" description="Transcobalamin-like C-terminal" evidence="2">
    <location>
        <begin position="172"/>
        <end position="247"/>
    </location>
</feature>
<reference evidence="3 4" key="1">
    <citation type="submission" date="2020-05" db="EMBL/GenBank/DDBJ databases">
        <title>Paenibacillus glebae, sp. nov., Paenibacillus humi sp. nov., Paenibacillus pedi sp. nov., Paenibacillus terrestris sp. nov. and Paenibacillus terricola sp. nov., isolated from a forest top soil sample.</title>
        <authorList>
            <person name="Qi S."/>
            <person name="Carlier A."/>
            <person name="Cnockaert M."/>
            <person name="Vandamme P."/>
        </authorList>
    </citation>
    <scope>NUCLEOTIDE SEQUENCE [LARGE SCALE GENOMIC DNA]</scope>
    <source>
        <strain evidence="3 4">LMG 29502</strain>
    </source>
</reference>
<feature type="region of interest" description="Disordered" evidence="1">
    <location>
        <begin position="1"/>
        <end position="152"/>
    </location>
</feature>
<sequence length="259" mass="25787">MAASTSGAAPAGAAAADVTGKPSVTPAPAQARASEPAAQPSAGSSKPAAPSSAGVSEPATPSPAGSVKPAAPSPAGVSKPATPSPAGSVKPAAPSPAGSVKPAAPSSAGVSKPATPSPAGSSKPATQSPPVSAATPRPADTAKPENRVTLSITGDEEHGVILAAADYEIVKDESVLELTKRITRKQKIQMEYQGSKAFAYVEGIDNLYENDHGSESGWMYKVNGEFPSKAAGSWIVQPGDTIEWLYTLDLGKDLGAKAP</sequence>
<dbReference type="Gene3D" id="2.170.130.30">
    <property type="match status" value="1"/>
</dbReference>
<dbReference type="Proteomes" id="UP000711047">
    <property type="component" value="Unassembled WGS sequence"/>
</dbReference>
<dbReference type="InterPro" id="IPR027954">
    <property type="entry name" value="Transcobalamin-like_C"/>
</dbReference>